<reference evidence="4 5" key="1">
    <citation type="submission" date="2019-04" db="EMBL/GenBank/DDBJ databases">
        <title>Draft genome of the big-headed turtle Platysternon megacephalum.</title>
        <authorList>
            <person name="Gong S."/>
        </authorList>
    </citation>
    <scope>NUCLEOTIDE SEQUENCE [LARGE SCALE GENOMIC DNA]</scope>
    <source>
        <strain evidence="4">DO16091913</strain>
        <tissue evidence="4">Muscle</tissue>
    </source>
</reference>
<dbReference type="SMART" id="SM00915">
    <property type="entry name" value="Jacalin"/>
    <property type="match status" value="1"/>
</dbReference>
<evidence type="ECO:0000313" key="4">
    <source>
        <dbReference type="EMBL" id="TFJ95876.1"/>
    </source>
</evidence>
<dbReference type="PROSITE" id="PS51752">
    <property type="entry name" value="JACALIN_LECTIN"/>
    <property type="match status" value="1"/>
</dbReference>
<dbReference type="PANTHER" id="PTHR33589">
    <property type="entry name" value="OS11G0524900 PROTEIN"/>
    <property type="match status" value="1"/>
</dbReference>
<protein>
    <submittedName>
        <fullName evidence="4">Multidrug ABC transporter ATPase</fullName>
    </submittedName>
</protein>
<dbReference type="GO" id="GO:0030246">
    <property type="term" value="F:carbohydrate binding"/>
    <property type="evidence" value="ECO:0007669"/>
    <property type="project" value="UniProtKB-KW"/>
</dbReference>
<keyword evidence="2" id="KW-0430">Lectin</keyword>
<dbReference type="InterPro" id="IPR052321">
    <property type="entry name" value="PolyBind_ProtTraffic"/>
</dbReference>
<dbReference type="EMBL" id="QXTE01001075">
    <property type="protein sequence ID" value="TFJ95876.1"/>
    <property type="molecule type" value="Genomic_DNA"/>
</dbReference>
<sequence length="129" mass="14470">MFAQPAPACVRPLPTATIRGGVTLDGAQRPTDPERRGWSDYVGGSWGDLEEVFLHPGESVVQVSGKYRLYLRRLLFTTDRGRHFSFGKDTGTSFNAAPLHPRTVLRYLSGRSRGLINALGFHWDTYPRH</sequence>
<organism evidence="4 5">
    <name type="scientific">Platysternon megacephalum</name>
    <name type="common">big-headed turtle</name>
    <dbReference type="NCBI Taxonomy" id="55544"/>
    <lineage>
        <taxon>Eukaryota</taxon>
        <taxon>Metazoa</taxon>
        <taxon>Chordata</taxon>
        <taxon>Craniata</taxon>
        <taxon>Vertebrata</taxon>
        <taxon>Euteleostomi</taxon>
        <taxon>Archelosauria</taxon>
        <taxon>Testudinata</taxon>
        <taxon>Testudines</taxon>
        <taxon>Cryptodira</taxon>
        <taxon>Durocryptodira</taxon>
        <taxon>Testudinoidea</taxon>
        <taxon>Platysternidae</taxon>
        <taxon>Platysternon</taxon>
    </lineage>
</organism>
<evidence type="ECO:0000256" key="2">
    <source>
        <dbReference type="ARBA" id="ARBA00022734"/>
    </source>
</evidence>
<evidence type="ECO:0000313" key="5">
    <source>
        <dbReference type="Proteomes" id="UP000297703"/>
    </source>
</evidence>
<gene>
    <name evidence="4" type="ORF">DR999_PMT22407</name>
</gene>
<dbReference type="SUPFAM" id="SSF51101">
    <property type="entry name" value="Mannose-binding lectins"/>
    <property type="match status" value="1"/>
</dbReference>
<dbReference type="STRING" id="55544.A0A4D9DEI8"/>
<comment type="caution">
    <text evidence="4">The sequence shown here is derived from an EMBL/GenBank/DDBJ whole genome shotgun (WGS) entry which is preliminary data.</text>
</comment>
<dbReference type="Proteomes" id="UP000297703">
    <property type="component" value="Unassembled WGS sequence"/>
</dbReference>
<dbReference type="Pfam" id="PF01419">
    <property type="entry name" value="Jacalin"/>
    <property type="match status" value="1"/>
</dbReference>
<dbReference type="InterPro" id="IPR036404">
    <property type="entry name" value="Jacalin-like_lectin_dom_sf"/>
</dbReference>
<evidence type="ECO:0000259" key="3">
    <source>
        <dbReference type="PROSITE" id="PS51752"/>
    </source>
</evidence>
<keyword evidence="1" id="KW-0732">Signal</keyword>
<proteinExistence type="predicted"/>
<dbReference type="InterPro" id="IPR001229">
    <property type="entry name" value="Jacalin-like_lectin_dom"/>
</dbReference>
<dbReference type="PANTHER" id="PTHR33589:SF4">
    <property type="entry name" value="ZYMOGEN GRANULE MEMBRANE PROTEIN 16"/>
    <property type="match status" value="1"/>
</dbReference>
<dbReference type="AlphaFoldDB" id="A0A4D9DEI8"/>
<accession>A0A4D9DEI8</accession>
<keyword evidence="5" id="KW-1185">Reference proteome</keyword>
<reference evidence="4 5" key="2">
    <citation type="submission" date="2019-04" db="EMBL/GenBank/DDBJ databases">
        <title>The genome sequence of big-headed turtle.</title>
        <authorList>
            <person name="Gong S."/>
        </authorList>
    </citation>
    <scope>NUCLEOTIDE SEQUENCE [LARGE SCALE GENOMIC DNA]</scope>
    <source>
        <strain evidence="4">DO16091913</strain>
        <tissue evidence="4">Muscle</tissue>
    </source>
</reference>
<feature type="domain" description="Jacalin-type lectin" evidence="3">
    <location>
        <begin position="1"/>
        <end position="125"/>
    </location>
</feature>
<dbReference type="OrthoDB" id="2415936at2759"/>
<evidence type="ECO:0000256" key="1">
    <source>
        <dbReference type="ARBA" id="ARBA00022729"/>
    </source>
</evidence>
<name>A0A4D9DEI8_9SAUR</name>
<dbReference type="Gene3D" id="2.100.10.30">
    <property type="entry name" value="Jacalin-like lectin domain"/>
    <property type="match status" value="1"/>
</dbReference>